<dbReference type="GO" id="GO:0031966">
    <property type="term" value="C:mitochondrial membrane"/>
    <property type="evidence" value="ECO:0007669"/>
    <property type="project" value="UniProtKB-SubCell"/>
</dbReference>
<comment type="similarity">
    <text evidence="3">Belongs to the RCF1 family.</text>
</comment>
<keyword evidence="6 10" id="KW-1133">Transmembrane helix</keyword>
<comment type="subunit">
    <text evidence="4">Associates with the respiratory chain complex III/complex IV supercomplex.</text>
</comment>
<evidence type="ECO:0000256" key="10">
    <source>
        <dbReference type="SAM" id="Phobius"/>
    </source>
</evidence>
<keyword evidence="8 10" id="KW-0472">Membrane</keyword>
<evidence type="ECO:0000256" key="2">
    <source>
        <dbReference type="ARBA" id="ARBA00004325"/>
    </source>
</evidence>
<evidence type="ECO:0000256" key="7">
    <source>
        <dbReference type="ARBA" id="ARBA00023128"/>
    </source>
</evidence>
<evidence type="ECO:0000256" key="9">
    <source>
        <dbReference type="SAM" id="MobiDB-lite"/>
    </source>
</evidence>
<evidence type="ECO:0000256" key="4">
    <source>
        <dbReference type="ARBA" id="ARBA00011565"/>
    </source>
</evidence>
<gene>
    <name evidence="12" type="ORF">UCRPC4_g00509</name>
</gene>
<evidence type="ECO:0000256" key="6">
    <source>
        <dbReference type="ARBA" id="ARBA00022989"/>
    </source>
</evidence>
<dbReference type="Gene3D" id="6.10.140.1320">
    <property type="match status" value="1"/>
</dbReference>
<name>A0A0G2GZN2_PHACM</name>
<dbReference type="PANTHER" id="PTHR12297:SF3">
    <property type="entry name" value="HIG1 DOMAIN FAMILY MEMBER 1A"/>
    <property type="match status" value="1"/>
</dbReference>
<dbReference type="PANTHER" id="PTHR12297">
    <property type="entry name" value="HYPOXIA-INDUCBILE GENE 1 HIG1 -RELATED"/>
    <property type="match status" value="1"/>
</dbReference>
<dbReference type="Pfam" id="PF04588">
    <property type="entry name" value="HIG_1_N"/>
    <property type="match status" value="1"/>
</dbReference>
<dbReference type="PROSITE" id="PS51503">
    <property type="entry name" value="HIG1"/>
    <property type="match status" value="1"/>
</dbReference>
<evidence type="ECO:0000313" key="13">
    <source>
        <dbReference type="Proteomes" id="UP000053317"/>
    </source>
</evidence>
<reference evidence="12 13" key="1">
    <citation type="submission" date="2015-05" db="EMBL/GenBank/DDBJ databases">
        <title>Distinctive expansion of gene families associated with plant cell wall degradation and secondary metabolism in the genomes of grapevine trunk pathogens.</title>
        <authorList>
            <person name="Lawrence D.P."/>
            <person name="Travadon R."/>
            <person name="Rolshausen P.E."/>
            <person name="Baumgartner K."/>
        </authorList>
    </citation>
    <scope>NUCLEOTIDE SEQUENCE [LARGE SCALE GENOMIC DNA]</scope>
    <source>
        <strain evidence="12">UCRPC4</strain>
    </source>
</reference>
<dbReference type="OrthoDB" id="6604018at2759"/>
<reference evidence="12 13" key="2">
    <citation type="submission" date="2015-05" db="EMBL/GenBank/DDBJ databases">
        <authorList>
            <person name="Morales-Cruz A."/>
            <person name="Amrine K.C."/>
            <person name="Cantu D."/>
        </authorList>
    </citation>
    <scope>NUCLEOTIDE SEQUENCE [LARGE SCALE GENOMIC DNA]</scope>
    <source>
        <strain evidence="12">UCRPC4</strain>
    </source>
</reference>
<keyword evidence="5 10" id="KW-0812">Transmembrane</keyword>
<dbReference type="AlphaFoldDB" id="A0A0G2GZN2"/>
<evidence type="ECO:0000313" key="12">
    <source>
        <dbReference type="EMBL" id="KKY28578.1"/>
    </source>
</evidence>
<feature type="domain" description="HIG1" evidence="11">
    <location>
        <begin position="13"/>
        <end position="104"/>
    </location>
</feature>
<dbReference type="Proteomes" id="UP000053317">
    <property type="component" value="Unassembled WGS sequence"/>
</dbReference>
<comment type="function">
    <text evidence="1">Cytochrome c oxidase subunit which plays a role in assembly of respiratory supercomplexes.</text>
</comment>
<feature type="transmembrane region" description="Helical" evidence="10">
    <location>
        <begin position="40"/>
        <end position="56"/>
    </location>
</feature>
<feature type="compositionally biased region" description="Basic and acidic residues" evidence="9">
    <location>
        <begin position="144"/>
        <end position="153"/>
    </location>
</feature>
<evidence type="ECO:0000259" key="11">
    <source>
        <dbReference type="PROSITE" id="PS51503"/>
    </source>
</evidence>
<organism evidence="12 13">
    <name type="scientific">Phaeomoniella chlamydospora</name>
    <name type="common">Phaeoacremonium chlamydosporum</name>
    <dbReference type="NCBI Taxonomy" id="158046"/>
    <lineage>
        <taxon>Eukaryota</taxon>
        <taxon>Fungi</taxon>
        <taxon>Dikarya</taxon>
        <taxon>Ascomycota</taxon>
        <taxon>Pezizomycotina</taxon>
        <taxon>Eurotiomycetes</taxon>
        <taxon>Chaetothyriomycetidae</taxon>
        <taxon>Phaeomoniellales</taxon>
        <taxon>Phaeomoniellaceae</taxon>
        <taxon>Phaeomoniella</taxon>
    </lineage>
</organism>
<keyword evidence="7" id="KW-0496">Mitochondrion</keyword>
<proteinExistence type="inferred from homology"/>
<feature type="transmembrane region" description="Helical" evidence="10">
    <location>
        <begin position="76"/>
        <end position="93"/>
    </location>
</feature>
<feature type="region of interest" description="Disordered" evidence="9">
    <location>
        <begin position="144"/>
        <end position="165"/>
    </location>
</feature>
<sequence length="183" mass="21371">MSSNLRGRNDRTLPSSFDGNEQFFEEGWTAKLGRRMREEPLIPLGCLATCYALYGASRAMRQGKSYDVNRFFRARIYAQGFTLMAVVVGGFYYKDARMERAEMEKQVAEIKAQEKKEKWLKELEIRDQEDRAWRERHEDIERRAREAVDKLKGESGGSSGSSASCVIEEVERRRGWREVWARK</sequence>
<protein>
    <submittedName>
        <fullName evidence="12">Putative hypoxia induced family protein</fullName>
    </submittedName>
</protein>
<accession>A0A0G2GZN2</accession>
<evidence type="ECO:0000256" key="5">
    <source>
        <dbReference type="ARBA" id="ARBA00022692"/>
    </source>
</evidence>
<comment type="caution">
    <text evidence="12">The sequence shown here is derived from an EMBL/GenBank/DDBJ whole genome shotgun (WGS) entry which is preliminary data.</text>
</comment>
<evidence type="ECO:0000256" key="8">
    <source>
        <dbReference type="ARBA" id="ARBA00023136"/>
    </source>
</evidence>
<evidence type="ECO:0000256" key="3">
    <source>
        <dbReference type="ARBA" id="ARBA00009366"/>
    </source>
</evidence>
<evidence type="ECO:0000256" key="1">
    <source>
        <dbReference type="ARBA" id="ARBA00002584"/>
    </source>
</evidence>
<keyword evidence="13" id="KW-1185">Reference proteome</keyword>
<dbReference type="InterPro" id="IPR007667">
    <property type="entry name" value="Hypoxia_induced_domain"/>
</dbReference>
<dbReference type="EMBL" id="LCWF01000011">
    <property type="protein sequence ID" value="KKY28578.1"/>
    <property type="molecule type" value="Genomic_DNA"/>
</dbReference>
<dbReference type="InterPro" id="IPR050355">
    <property type="entry name" value="RCF1"/>
</dbReference>
<comment type="subcellular location">
    <subcellularLocation>
        <location evidence="2">Mitochondrion membrane</location>
    </subcellularLocation>
</comment>
<dbReference type="GO" id="GO:0097250">
    <property type="term" value="P:mitochondrial respirasome assembly"/>
    <property type="evidence" value="ECO:0007669"/>
    <property type="project" value="TreeGrafter"/>
</dbReference>